<reference evidence="2 4" key="1">
    <citation type="submission" date="2019-06" db="EMBL/GenBank/DDBJ databases">
        <title>Vibrio cholerae phylogeny based on whole-genome sequencing reveals genetic diversity and population strucutre.</title>
        <authorList>
            <person name="Zhiqiu Y."/>
            <person name="Bin L."/>
            <person name="Lingyan J."/>
        </authorList>
    </citation>
    <scope>NUCLEOTIDE SEQUENCE [LARGE SCALE GENOMIC DNA]</scope>
    <source>
        <strain evidence="2 4">N2814</strain>
    </source>
</reference>
<dbReference type="RefSeq" id="WP_001898231.1">
    <property type="nucleotide sequence ID" value="NZ_JAANND010000051.1"/>
</dbReference>
<reference evidence="1 3" key="2">
    <citation type="submission" date="2019-07" db="EMBL/GenBank/DDBJ databases">
        <title>Phenotypic and genotypic antimicrobial resistance traits of Vibrio cholerae non-O1/non-O139 isolated from a large Austrian lake frequently associated with cases of infection.</title>
        <authorList>
            <person name="Lepuschitz S."/>
            <person name="Baron S."/>
            <person name="Larvor E."/>
            <person name="Granier S."/>
            <person name="Pretzer C."/>
            <person name="Mach R.L."/>
            <person name="Farnleitner A.H."/>
            <person name="Ruppitsch W."/>
            <person name="Pleininger S."/>
            <person name="Indra A."/>
            <person name="Kirschner A.K.T."/>
        </authorList>
    </citation>
    <scope>NUCLEOTIDE SEQUENCE [LARGE SCALE GENOMIC DNA]</scope>
    <source>
        <strain evidence="1 3">A12JL36W90</strain>
    </source>
</reference>
<sequence length="283" mass="31906">METAEIAENFWGDKLYQQRARKALPFLVRQAIVGETIFYSDLAEELEMPNARNLNYVLGCIGTTLEELAEETEEEIPPIQCLVVNKATELPGEGIGLFISDKDFKKLSKKQKKKIVDSQLTKIYSYPDWLWVLDELEIEYPDFPKLPDAPFKHRGGGEGVLHKELKEYIANNPAALGLPDSCPKGVTEFKLPSGDYVDVMFINRSQMVAVEVKSRISDQADICRGIFQCVKYQTVTEAMLGVQGKPQNVQTLLVLESSFPKELIAIKNMLSINVMANIREKKS</sequence>
<organism evidence="1 3">
    <name type="scientific">Vibrio cholerae</name>
    <dbReference type="NCBI Taxonomy" id="666"/>
    <lineage>
        <taxon>Bacteria</taxon>
        <taxon>Pseudomonadati</taxon>
        <taxon>Pseudomonadota</taxon>
        <taxon>Gammaproteobacteria</taxon>
        <taxon>Vibrionales</taxon>
        <taxon>Vibrionaceae</taxon>
        <taxon>Vibrio</taxon>
    </lineage>
</organism>
<name>A0A544CNW6_VIBCL</name>
<dbReference type="EMBL" id="VSIJ01000021">
    <property type="protein sequence ID" value="TXX66299.1"/>
    <property type="molecule type" value="Genomic_DNA"/>
</dbReference>
<evidence type="ECO:0000313" key="2">
    <source>
        <dbReference type="EMBL" id="TXX66299.1"/>
    </source>
</evidence>
<dbReference type="Proteomes" id="UP000319979">
    <property type="component" value="Unassembled WGS sequence"/>
</dbReference>
<comment type="caution">
    <text evidence="1">The sequence shown here is derived from an EMBL/GenBank/DDBJ whole genome shotgun (WGS) entry which is preliminary data.</text>
</comment>
<dbReference type="Proteomes" id="UP000323819">
    <property type="component" value="Unassembled WGS sequence"/>
</dbReference>
<proteinExistence type="predicted"/>
<dbReference type="AlphaFoldDB" id="A0A544CNW6"/>
<dbReference type="EMBL" id="VIOS01000171">
    <property type="protein sequence ID" value="TQP07874.1"/>
    <property type="molecule type" value="Genomic_DNA"/>
</dbReference>
<evidence type="ECO:0000313" key="4">
    <source>
        <dbReference type="Proteomes" id="UP000323819"/>
    </source>
</evidence>
<protein>
    <submittedName>
        <fullName evidence="1">Uncharacterized protein</fullName>
    </submittedName>
</protein>
<gene>
    <name evidence="1" type="ORF">FLM02_19410</name>
    <name evidence="2" type="ORF">FXF03_06745</name>
</gene>
<evidence type="ECO:0000313" key="1">
    <source>
        <dbReference type="EMBL" id="TQP07874.1"/>
    </source>
</evidence>
<evidence type="ECO:0000313" key="3">
    <source>
        <dbReference type="Proteomes" id="UP000319979"/>
    </source>
</evidence>
<accession>A0A544CNW6</accession>